<dbReference type="AlphaFoldDB" id="A0A1G1WA40"/>
<evidence type="ECO:0000313" key="1">
    <source>
        <dbReference type="EMBL" id="OGY24549.1"/>
    </source>
</evidence>
<protein>
    <submittedName>
        <fullName evidence="1">Uncharacterized protein</fullName>
    </submittedName>
</protein>
<sequence>MSSTSGIQLDFSTAEVVKDQQGHILVDEQGNLACTDHNCRLKVSVEELAAAMIHEGRADLVNIARLAFANEVVHVGVDEYDPSVIHSQWIALYRKWGFSKEMRVPKPTFTREKVVEMAGLEEPRVPFYRHPKITLEMLNERFPAMRGHWSLQPNSGVVDNYELEGWMFLEATLEAPFCNTNQQQLEELAKANGWKGQTLVTYLLFGQYCKELHDRYPDLETWVRLLSSSKYGRVLRAHFSWGGEPYVRDNFEPSYVNSDLGGRFAVVA</sequence>
<proteinExistence type="predicted"/>
<evidence type="ECO:0000313" key="2">
    <source>
        <dbReference type="Proteomes" id="UP000177103"/>
    </source>
</evidence>
<dbReference type="Proteomes" id="UP000177103">
    <property type="component" value="Unassembled WGS sequence"/>
</dbReference>
<accession>A0A1G1WA40</accession>
<name>A0A1G1WA40_9BACT</name>
<dbReference type="EMBL" id="MHCQ01000021">
    <property type="protein sequence ID" value="OGY24549.1"/>
    <property type="molecule type" value="Genomic_DNA"/>
</dbReference>
<organism evidence="1 2">
    <name type="scientific">Candidatus Woykebacteria bacterium RBG_13_40_7b</name>
    <dbReference type="NCBI Taxonomy" id="1802594"/>
    <lineage>
        <taxon>Bacteria</taxon>
        <taxon>Candidatus Woykeibacteriota</taxon>
    </lineage>
</organism>
<comment type="caution">
    <text evidence="1">The sequence shown here is derived from an EMBL/GenBank/DDBJ whole genome shotgun (WGS) entry which is preliminary data.</text>
</comment>
<reference evidence="1 2" key="1">
    <citation type="journal article" date="2016" name="Nat. Commun.">
        <title>Thousands of microbial genomes shed light on interconnected biogeochemical processes in an aquifer system.</title>
        <authorList>
            <person name="Anantharaman K."/>
            <person name="Brown C.T."/>
            <person name="Hug L.A."/>
            <person name="Sharon I."/>
            <person name="Castelle C.J."/>
            <person name="Probst A.J."/>
            <person name="Thomas B.C."/>
            <person name="Singh A."/>
            <person name="Wilkins M.J."/>
            <person name="Karaoz U."/>
            <person name="Brodie E.L."/>
            <person name="Williams K.H."/>
            <person name="Hubbard S.S."/>
            <person name="Banfield J.F."/>
        </authorList>
    </citation>
    <scope>NUCLEOTIDE SEQUENCE [LARGE SCALE GENOMIC DNA]</scope>
</reference>
<gene>
    <name evidence="1" type="ORF">A2Y57_03320</name>
</gene>